<dbReference type="Pfam" id="PF13443">
    <property type="entry name" value="HTH_26"/>
    <property type="match status" value="1"/>
</dbReference>
<dbReference type="SUPFAM" id="SSF47413">
    <property type="entry name" value="lambda repressor-like DNA-binding domains"/>
    <property type="match status" value="2"/>
</dbReference>
<evidence type="ECO:0000256" key="1">
    <source>
        <dbReference type="ARBA" id="ARBA00023015"/>
    </source>
</evidence>
<comment type="caution">
    <text evidence="5">The sequence shown here is derived from an EMBL/GenBank/DDBJ whole genome shotgun (WGS) entry which is preliminary data.</text>
</comment>
<evidence type="ECO:0000259" key="4">
    <source>
        <dbReference type="PROSITE" id="PS50943"/>
    </source>
</evidence>
<keyword evidence="1" id="KW-0805">Transcription regulation</keyword>
<reference evidence="5 6" key="1">
    <citation type="submission" date="2017-11" db="EMBL/GenBank/DDBJ databases">
        <title>Infants hospitalized years apart are colonized by the same room-sourced microbial strains.</title>
        <authorList>
            <person name="Brooks B."/>
            <person name="Olm M.R."/>
            <person name="Firek B.A."/>
            <person name="Baker R."/>
            <person name="Thomas B.C."/>
            <person name="Morowitz M.J."/>
            <person name="Banfield J.F."/>
        </authorList>
    </citation>
    <scope>NUCLEOTIDE SEQUENCE [LARGE SCALE GENOMIC DNA]</scope>
    <source>
        <strain evidence="5">S2_009_000_R2_76</strain>
    </source>
</reference>
<proteinExistence type="predicted"/>
<feature type="domain" description="HTH cro/C1-type" evidence="4">
    <location>
        <begin position="113"/>
        <end position="160"/>
    </location>
</feature>
<evidence type="ECO:0000313" key="5">
    <source>
        <dbReference type="EMBL" id="PZP47153.1"/>
    </source>
</evidence>
<dbReference type="EMBL" id="QFOI01000202">
    <property type="protein sequence ID" value="PZP47153.1"/>
    <property type="molecule type" value="Genomic_DNA"/>
</dbReference>
<dbReference type="PROSITE" id="PS50943">
    <property type="entry name" value="HTH_CROC1"/>
    <property type="match status" value="2"/>
</dbReference>
<sequence>MAIDNQYDTYKIILGNQLHKIRKYLNLSQNAFKESVGIWQNRISEIENAKGNIEFETIIKIAYTLKISTIWLWKPNESIENLQSIPRRKSLDKYVQEEKVKFGKRLDQIVRDRNITQETLSVLTGIQSADITNYIKGNHNITLYNMVRISDNLKIMVKDFFDYNAAMPGKGSFNETIPRKRKPKNNL</sequence>
<organism evidence="5 6">
    <name type="scientific">Pseudopedobacter saltans</name>
    <dbReference type="NCBI Taxonomy" id="151895"/>
    <lineage>
        <taxon>Bacteria</taxon>
        <taxon>Pseudomonadati</taxon>
        <taxon>Bacteroidota</taxon>
        <taxon>Sphingobacteriia</taxon>
        <taxon>Sphingobacteriales</taxon>
        <taxon>Sphingobacteriaceae</taxon>
        <taxon>Pseudopedobacter</taxon>
    </lineage>
</organism>
<gene>
    <name evidence="5" type="ORF">DI598_11360</name>
</gene>
<dbReference type="Gene3D" id="1.10.260.40">
    <property type="entry name" value="lambda repressor-like DNA-binding domains"/>
    <property type="match status" value="2"/>
</dbReference>
<dbReference type="AlphaFoldDB" id="A0A2W5EXD0"/>
<evidence type="ECO:0000313" key="6">
    <source>
        <dbReference type="Proteomes" id="UP000249645"/>
    </source>
</evidence>
<dbReference type="InterPro" id="IPR010982">
    <property type="entry name" value="Lambda_DNA-bd_dom_sf"/>
</dbReference>
<dbReference type="PANTHER" id="PTHR40661">
    <property type="match status" value="1"/>
</dbReference>
<protein>
    <recommendedName>
        <fullName evidence="4">HTH cro/C1-type domain-containing protein</fullName>
    </recommendedName>
</protein>
<dbReference type="Proteomes" id="UP000249645">
    <property type="component" value="Unassembled WGS sequence"/>
</dbReference>
<dbReference type="GO" id="GO:0003677">
    <property type="term" value="F:DNA binding"/>
    <property type="evidence" value="ECO:0007669"/>
    <property type="project" value="UniProtKB-KW"/>
</dbReference>
<name>A0A2W5EXD0_9SPHI</name>
<feature type="domain" description="HTH cro/C1-type" evidence="4">
    <location>
        <begin position="18"/>
        <end position="72"/>
    </location>
</feature>
<evidence type="ECO:0000256" key="3">
    <source>
        <dbReference type="ARBA" id="ARBA00023163"/>
    </source>
</evidence>
<keyword evidence="2" id="KW-0238">DNA-binding</keyword>
<evidence type="ECO:0000256" key="2">
    <source>
        <dbReference type="ARBA" id="ARBA00023125"/>
    </source>
</evidence>
<dbReference type="PANTHER" id="PTHR40661:SF3">
    <property type="entry name" value="FELS-1 PROPHAGE TRANSCRIPTIONAL REGULATOR"/>
    <property type="match status" value="1"/>
</dbReference>
<accession>A0A2W5EXD0</accession>
<dbReference type="Pfam" id="PF01381">
    <property type="entry name" value="HTH_3"/>
    <property type="match status" value="1"/>
</dbReference>
<dbReference type="SMART" id="SM00530">
    <property type="entry name" value="HTH_XRE"/>
    <property type="match status" value="2"/>
</dbReference>
<dbReference type="InterPro" id="IPR001387">
    <property type="entry name" value="Cro/C1-type_HTH"/>
</dbReference>
<dbReference type="CDD" id="cd00093">
    <property type="entry name" value="HTH_XRE"/>
    <property type="match status" value="2"/>
</dbReference>
<keyword evidence="3" id="KW-0804">Transcription</keyword>